<dbReference type="RefSeq" id="WP_243864960.1">
    <property type="nucleotide sequence ID" value="NZ_SOAX01000003.1"/>
</dbReference>
<evidence type="ECO:0000256" key="1">
    <source>
        <dbReference type="SAM" id="Phobius"/>
    </source>
</evidence>
<proteinExistence type="predicted"/>
<gene>
    <name evidence="2" type="ORF">DES49_1610</name>
</gene>
<comment type="caution">
    <text evidence="2">The sequence shown here is derived from an EMBL/GenBank/DDBJ whole genome shotgun (WGS) entry which is preliminary data.</text>
</comment>
<sequence>MSEQKQSKPGFWQVVLSVLAAALGVNSRRNQERDFQSSTPLPFIVGGVIFGVIFVVSIALIVMLVLENTGAG</sequence>
<keyword evidence="1" id="KW-0472">Membrane</keyword>
<keyword evidence="1" id="KW-1133">Transmembrane helix</keyword>
<evidence type="ECO:0008006" key="4">
    <source>
        <dbReference type="Google" id="ProtNLM"/>
    </source>
</evidence>
<evidence type="ECO:0000313" key="3">
    <source>
        <dbReference type="Proteomes" id="UP000295830"/>
    </source>
</evidence>
<reference evidence="2 3" key="1">
    <citation type="submission" date="2019-03" db="EMBL/GenBank/DDBJ databases">
        <title>Genomic Encyclopedia of Type Strains, Phase IV (KMG-IV): sequencing the most valuable type-strain genomes for metagenomic binning, comparative biology and taxonomic classification.</title>
        <authorList>
            <person name="Goeker M."/>
        </authorList>
    </citation>
    <scope>NUCLEOTIDE SEQUENCE [LARGE SCALE GENOMIC DNA]</scope>
    <source>
        <strain evidence="2 3">DSM 15505</strain>
    </source>
</reference>
<dbReference type="AlphaFoldDB" id="A0A4R7JUC3"/>
<keyword evidence="1" id="KW-0812">Transmembrane</keyword>
<organism evidence="2 3">
    <name type="scientific">Halospina denitrificans</name>
    <dbReference type="NCBI Taxonomy" id="332522"/>
    <lineage>
        <taxon>Bacteria</taxon>
        <taxon>Pseudomonadati</taxon>
        <taxon>Pseudomonadota</taxon>
        <taxon>Gammaproteobacteria</taxon>
        <taxon>Halospina</taxon>
    </lineage>
</organism>
<name>A0A4R7JUC3_9GAMM</name>
<dbReference type="EMBL" id="SOAX01000003">
    <property type="protein sequence ID" value="TDT41514.1"/>
    <property type="molecule type" value="Genomic_DNA"/>
</dbReference>
<dbReference type="Pfam" id="PF11174">
    <property type="entry name" value="DUF2970"/>
    <property type="match status" value="1"/>
</dbReference>
<accession>A0A4R7JUC3</accession>
<evidence type="ECO:0000313" key="2">
    <source>
        <dbReference type="EMBL" id="TDT41514.1"/>
    </source>
</evidence>
<keyword evidence="3" id="KW-1185">Reference proteome</keyword>
<dbReference type="InterPro" id="IPR021344">
    <property type="entry name" value="DUF2970"/>
</dbReference>
<feature type="transmembrane region" description="Helical" evidence="1">
    <location>
        <begin position="43"/>
        <end position="66"/>
    </location>
</feature>
<protein>
    <recommendedName>
        <fullName evidence="4">DUF2970 family protein</fullName>
    </recommendedName>
</protein>
<dbReference type="Proteomes" id="UP000295830">
    <property type="component" value="Unassembled WGS sequence"/>
</dbReference>